<evidence type="ECO:0000259" key="16">
    <source>
        <dbReference type="SMART" id="SM00904"/>
    </source>
</evidence>
<name>A0ABZ2K147_9BACT</name>
<dbReference type="GO" id="GO:0008531">
    <property type="term" value="F:riboflavin kinase activity"/>
    <property type="evidence" value="ECO:0007669"/>
    <property type="project" value="UniProtKB-EC"/>
</dbReference>
<dbReference type="Pfam" id="PF06574">
    <property type="entry name" value="FAD_syn"/>
    <property type="match status" value="1"/>
</dbReference>
<keyword evidence="12" id="KW-0511">Multifunctional enzyme</keyword>
<comment type="catalytic activity">
    <reaction evidence="13 15">
        <text>riboflavin + ATP = FMN + ADP + H(+)</text>
        <dbReference type="Rhea" id="RHEA:14357"/>
        <dbReference type="ChEBI" id="CHEBI:15378"/>
        <dbReference type="ChEBI" id="CHEBI:30616"/>
        <dbReference type="ChEBI" id="CHEBI:57986"/>
        <dbReference type="ChEBI" id="CHEBI:58210"/>
        <dbReference type="ChEBI" id="CHEBI:456216"/>
        <dbReference type="EC" id="2.7.1.26"/>
    </reaction>
</comment>
<evidence type="ECO:0000256" key="1">
    <source>
        <dbReference type="ARBA" id="ARBA00002121"/>
    </source>
</evidence>
<dbReference type="Gene3D" id="3.40.50.620">
    <property type="entry name" value="HUPs"/>
    <property type="match status" value="1"/>
</dbReference>
<dbReference type="InterPro" id="IPR023465">
    <property type="entry name" value="Riboflavin_kinase_dom_sf"/>
</dbReference>
<gene>
    <name evidence="17" type="ORF">LZC95_39175</name>
</gene>
<dbReference type="EC" id="2.7.7.2" evidence="15"/>
<dbReference type="EMBL" id="CP089982">
    <property type="protein sequence ID" value="WXA92460.1"/>
    <property type="molecule type" value="Genomic_DNA"/>
</dbReference>
<dbReference type="SMART" id="SM00904">
    <property type="entry name" value="Flavokinase"/>
    <property type="match status" value="1"/>
</dbReference>
<organism evidence="17 18">
    <name type="scientific">Pendulispora brunnea</name>
    <dbReference type="NCBI Taxonomy" id="2905690"/>
    <lineage>
        <taxon>Bacteria</taxon>
        <taxon>Pseudomonadati</taxon>
        <taxon>Myxococcota</taxon>
        <taxon>Myxococcia</taxon>
        <taxon>Myxococcales</taxon>
        <taxon>Sorangiineae</taxon>
        <taxon>Pendulisporaceae</taxon>
        <taxon>Pendulispora</taxon>
    </lineage>
</organism>
<dbReference type="CDD" id="cd02064">
    <property type="entry name" value="FAD_synthetase_N"/>
    <property type="match status" value="1"/>
</dbReference>
<dbReference type="InterPro" id="IPR014729">
    <property type="entry name" value="Rossmann-like_a/b/a_fold"/>
</dbReference>
<comment type="similarity">
    <text evidence="15">Belongs to the ribF family.</text>
</comment>
<dbReference type="PIRSF" id="PIRSF004491">
    <property type="entry name" value="FAD_Synth"/>
    <property type="match status" value="1"/>
</dbReference>
<dbReference type="Proteomes" id="UP001379533">
    <property type="component" value="Chromosome"/>
</dbReference>
<keyword evidence="6 15" id="KW-0808">Transferase</keyword>
<keyword evidence="5 15" id="KW-0288">FMN</keyword>
<evidence type="ECO:0000256" key="2">
    <source>
        <dbReference type="ARBA" id="ARBA00004726"/>
    </source>
</evidence>
<evidence type="ECO:0000256" key="8">
    <source>
        <dbReference type="ARBA" id="ARBA00022741"/>
    </source>
</evidence>
<proteinExistence type="inferred from homology"/>
<protein>
    <recommendedName>
        <fullName evidence="15">Riboflavin biosynthesis protein</fullName>
    </recommendedName>
    <domain>
        <recommendedName>
            <fullName evidence="15">Riboflavin kinase</fullName>
            <ecNumber evidence="15">2.7.1.26</ecNumber>
        </recommendedName>
        <alternativeName>
            <fullName evidence="15">Flavokinase</fullName>
        </alternativeName>
    </domain>
    <domain>
        <recommendedName>
            <fullName evidence="15">FMN adenylyltransferase</fullName>
            <ecNumber evidence="15">2.7.7.2</ecNumber>
        </recommendedName>
        <alternativeName>
            <fullName evidence="15">FAD pyrophosphorylase</fullName>
        </alternativeName>
        <alternativeName>
            <fullName evidence="15">FAD synthase</fullName>
        </alternativeName>
    </domain>
</protein>
<evidence type="ECO:0000256" key="5">
    <source>
        <dbReference type="ARBA" id="ARBA00022643"/>
    </source>
</evidence>
<evidence type="ECO:0000256" key="4">
    <source>
        <dbReference type="ARBA" id="ARBA00022630"/>
    </source>
</evidence>
<evidence type="ECO:0000313" key="18">
    <source>
        <dbReference type="Proteomes" id="UP001379533"/>
    </source>
</evidence>
<evidence type="ECO:0000256" key="3">
    <source>
        <dbReference type="ARBA" id="ARBA00005201"/>
    </source>
</evidence>
<dbReference type="EC" id="2.7.1.26" evidence="15"/>
<evidence type="ECO:0000313" key="17">
    <source>
        <dbReference type="EMBL" id="WXA92460.1"/>
    </source>
</evidence>
<feature type="domain" description="Riboflavin kinase" evidence="16">
    <location>
        <begin position="193"/>
        <end position="322"/>
    </location>
</feature>
<dbReference type="InterPro" id="IPR015864">
    <property type="entry name" value="FAD_synthase"/>
</dbReference>
<reference evidence="17 18" key="1">
    <citation type="submission" date="2021-12" db="EMBL/GenBank/DDBJ databases">
        <title>Discovery of the Pendulisporaceae a myxobacterial family with distinct sporulation behavior and unique specialized metabolism.</title>
        <authorList>
            <person name="Garcia R."/>
            <person name="Popoff A."/>
            <person name="Bader C.D."/>
            <person name="Loehr J."/>
            <person name="Walesch S."/>
            <person name="Walt C."/>
            <person name="Boldt J."/>
            <person name="Bunk B."/>
            <person name="Haeckl F.J.F.P.J."/>
            <person name="Gunesch A.P."/>
            <person name="Birkelbach J."/>
            <person name="Nuebel U."/>
            <person name="Pietschmann T."/>
            <person name="Bach T."/>
            <person name="Mueller R."/>
        </authorList>
    </citation>
    <scope>NUCLEOTIDE SEQUENCE [LARGE SCALE GENOMIC DNA]</scope>
    <source>
        <strain evidence="17 18">MSr12523</strain>
    </source>
</reference>
<comment type="function">
    <text evidence="1">Catalyzes the phosphorylation of riboflavin to FMN followed by the adenylation of FMN to FAD.</text>
</comment>
<dbReference type="NCBIfam" id="NF004160">
    <property type="entry name" value="PRK05627.1-3"/>
    <property type="match status" value="1"/>
</dbReference>
<keyword evidence="10 15" id="KW-0274">FAD</keyword>
<dbReference type="Gene3D" id="2.40.30.30">
    <property type="entry name" value="Riboflavin kinase-like"/>
    <property type="match status" value="1"/>
</dbReference>
<evidence type="ECO:0000256" key="15">
    <source>
        <dbReference type="PIRNR" id="PIRNR004491"/>
    </source>
</evidence>
<dbReference type="Pfam" id="PF01687">
    <property type="entry name" value="Flavokinase"/>
    <property type="match status" value="1"/>
</dbReference>
<evidence type="ECO:0000256" key="12">
    <source>
        <dbReference type="ARBA" id="ARBA00023268"/>
    </source>
</evidence>
<keyword evidence="4 15" id="KW-0285">Flavoprotein</keyword>
<evidence type="ECO:0000256" key="7">
    <source>
        <dbReference type="ARBA" id="ARBA00022695"/>
    </source>
</evidence>
<dbReference type="InterPro" id="IPR015865">
    <property type="entry name" value="Riboflavin_kinase_bac/euk"/>
</dbReference>
<dbReference type="PANTHER" id="PTHR22749">
    <property type="entry name" value="RIBOFLAVIN KINASE/FMN ADENYLYLTRANSFERASE"/>
    <property type="match status" value="1"/>
</dbReference>
<dbReference type="PANTHER" id="PTHR22749:SF6">
    <property type="entry name" value="RIBOFLAVIN KINASE"/>
    <property type="match status" value="1"/>
</dbReference>
<dbReference type="GO" id="GO:0003919">
    <property type="term" value="F:FMN adenylyltransferase activity"/>
    <property type="evidence" value="ECO:0007669"/>
    <property type="project" value="UniProtKB-EC"/>
</dbReference>
<comment type="catalytic activity">
    <reaction evidence="14 15">
        <text>FMN + ATP + H(+) = FAD + diphosphate</text>
        <dbReference type="Rhea" id="RHEA:17237"/>
        <dbReference type="ChEBI" id="CHEBI:15378"/>
        <dbReference type="ChEBI" id="CHEBI:30616"/>
        <dbReference type="ChEBI" id="CHEBI:33019"/>
        <dbReference type="ChEBI" id="CHEBI:57692"/>
        <dbReference type="ChEBI" id="CHEBI:58210"/>
        <dbReference type="EC" id="2.7.7.2"/>
    </reaction>
</comment>
<dbReference type="SUPFAM" id="SSF82114">
    <property type="entry name" value="Riboflavin kinase-like"/>
    <property type="match status" value="1"/>
</dbReference>
<evidence type="ECO:0000256" key="6">
    <source>
        <dbReference type="ARBA" id="ARBA00022679"/>
    </source>
</evidence>
<evidence type="ECO:0000256" key="13">
    <source>
        <dbReference type="ARBA" id="ARBA00047880"/>
    </source>
</evidence>
<keyword evidence="11 15" id="KW-0067">ATP-binding</keyword>
<evidence type="ECO:0000256" key="11">
    <source>
        <dbReference type="ARBA" id="ARBA00022840"/>
    </source>
</evidence>
<keyword evidence="7 15" id="KW-0548">Nucleotidyltransferase</keyword>
<comment type="pathway">
    <text evidence="2 15">Cofactor biosynthesis; FAD biosynthesis; FAD from FMN: step 1/1.</text>
</comment>
<keyword evidence="9 15" id="KW-0418">Kinase</keyword>
<keyword evidence="8 15" id="KW-0547">Nucleotide-binding</keyword>
<keyword evidence="18" id="KW-1185">Reference proteome</keyword>
<dbReference type="InterPro" id="IPR023468">
    <property type="entry name" value="Riboflavin_kinase"/>
</dbReference>
<dbReference type="NCBIfam" id="TIGR00083">
    <property type="entry name" value="ribF"/>
    <property type="match status" value="1"/>
</dbReference>
<dbReference type="InterPro" id="IPR002606">
    <property type="entry name" value="Riboflavin_kinase_bac"/>
</dbReference>
<accession>A0ABZ2K147</accession>
<evidence type="ECO:0000256" key="9">
    <source>
        <dbReference type="ARBA" id="ARBA00022777"/>
    </source>
</evidence>
<comment type="pathway">
    <text evidence="3 15">Cofactor biosynthesis; FMN biosynthesis; FMN from riboflavin (ATP route): step 1/1.</text>
</comment>
<dbReference type="RefSeq" id="WP_394843063.1">
    <property type="nucleotide sequence ID" value="NZ_CP089982.1"/>
</dbReference>
<evidence type="ECO:0000256" key="10">
    <source>
        <dbReference type="ARBA" id="ARBA00022827"/>
    </source>
</evidence>
<dbReference type="SUPFAM" id="SSF52374">
    <property type="entry name" value="Nucleotidylyl transferase"/>
    <property type="match status" value="1"/>
</dbReference>
<evidence type="ECO:0000256" key="14">
    <source>
        <dbReference type="ARBA" id="ARBA00049494"/>
    </source>
</evidence>
<sequence>MAKGLPYERLDQISEIDESGAPSDVRPSVVVVGNLDGIHRGHAAVLRAAVQRAERDGLSPYVLTFDPHPSVVLGRPEPPRLATLARRAELAKGLGIERVFVRTFDGEFATWKPLRFAKELLVQKLFAHEISIGQNFRFGAGAEGDFSKMVTLGESLGFVTTAHALVGDERGPFSSSRARAAIAAGQMDEAEHILGRPHALSGVVQEGRKLGRTIGFPTVNLGNVPEMLPPDGIYATLVEQVFDDDVRALALGAMSIGVRPTVGEGLERTVEVFLLDFDGDLYGAHLRVHVVARLRGEERFPDLEALKAKIAEDVAETRRILAGRHF</sequence>